<dbReference type="RefSeq" id="WP_211683563.1">
    <property type="nucleotide sequence ID" value="NZ_JAGRQH010000160.1"/>
</dbReference>
<feature type="non-terminal residue" evidence="1">
    <location>
        <position position="1"/>
    </location>
</feature>
<feature type="non-terminal residue" evidence="1">
    <location>
        <position position="76"/>
    </location>
</feature>
<comment type="caution">
    <text evidence="1">The sequence shown here is derived from an EMBL/GenBank/DDBJ whole genome shotgun (WGS) entry which is preliminary data.</text>
</comment>
<gene>
    <name evidence="1" type="ORF">KB213_12370</name>
</gene>
<protein>
    <submittedName>
        <fullName evidence="1">Uncharacterized protein</fullName>
    </submittedName>
</protein>
<sequence>AIIVHGKTIAKPIILITQGFMKRIITFSIKHPNKTPKINIRENIKKEFIIAVYYCQTNPKNVVPMLVLLFSKTHHQ</sequence>
<evidence type="ECO:0000313" key="1">
    <source>
        <dbReference type="EMBL" id="MBR0560832.1"/>
    </source>
</evidence>
<keyword evidence="2" id="KW-1185">Reference proteome</keyword>
<organism evidence="1 2">
    <name type="scientific">Neokomagataea anthophila</name>
    <dbReference type="NCBI Taxonomy" id="2826925"/>
    <lineage>
        <taxon>Bacteria</taxon>
        <taxon>Pseudomonadati</taxon>
        <taxon>Pseudomonadota</taxon>
        <taxon>Alphaproteobacteria</taxon>
        <taxon>Acetobacterales</taxon>
        <taxon>Acetobacteraceae</taxon>
        <taxon>Neokomagataea</taxon>
    </lineage>
</organism>
<proteinExistence type="predicted"/>
<reference evidence="1 2" key="1">
    <citation type="submission" date="2021-04" db="EMBL/GenBank/DDBJ databases">
        <title>The complete genome sequence of Neokomagataea sp. TBRC 2177.</title>
        <authorList>
            <person name="Charoenyingcharoen P."/>
            <person name="Yukphan P."/>
        </authorList>
    </citation>
    <scope>NUCLEOTIDE SEQUENCE [LARGE SCALE GENOMIC DNA]</scope>
    <source>
        <strain evidence="1 2">TBRC 2177</strain>
    </source>
</reference>
<dbReference type="Proteomes" id="UP000677812">
    <property type="component" value="Unassembled WGS sequence"/>
</dbReference>
<dbReference type="EMBL" id="JAGRQH010000160">
    <property type="protein sequence ID" value="MBR0560832.1"/>
    <property type="molecule type" value="Genomic_DNA"/>
</dbReference>
<name>A0ABS5EAA1_9PROT</name>
<evidence type="ECO:0000313" key="2">
    <source>
        <dbReference type="Proteomes" id="UP000677812"/>
    </source>
</evidence>
<accession>A0ABS5EAA1</accession>